<dbReference type="EMBL" id="BMAO01025504">
    <property type="protein sequence ID" value="GFR03205.1"/>
    <property type="molecule type" value="Genomic_DNA"/>
</dbReference>
<proteinExistence type="predicted"/>
<protein>
    <submittedName>
        <fullName evidence="1">Uncharacterized protein</fullName>
    </submittedName>
</protein>
<evidence type="ECO:0000313" key="1">
    <source>
        <dbReference type="EMBL" id="GFR03205.1"/>
    </source>
</evidence>
<reference evidence="1" key="1">
    <citation type="submission" date="2020-07" db="EMBL/GenBank/DDBJ databases">
        <title>Multicomponent nature underlies the extraordinary mechanical properties of spider dragline silk.</title>
        <authorList>
            <person name="Kono N."/>
            <person name="Nakamura H."/>
            <person name="Mori M."/>
            <person name="Yoshida Y."/>
            <person name="Ohtoshi R."/>
            <person name="Malay A.D."/>
            <person name="Moran D.A.P."/>
            <person name="Tomita M."/>
            <person name="Numata K."/>
            <person name="Arakawa K."/>
        </authorList>
    </citation>
    <scope>NUCLEOTIDE SEQUENCE</scope>
</reference>
<accession>A0A8X6LB35</accession>
<gene>
    <name evidence="1" type="ORF">TNCT_592571</name>
</gene>
<feature type="non-terminal residue" evidence="1">
    <location>
        <position position="25"/>
    </location>
</feature>
<dbReference type="Proteomes" id="UP000887116">
    <property type="component" value="Unassembled WGS sequence"/>
</dbReference>
<organism evidence="1 2">
    <name type="scientific">Trichonephila clavata</name>
    <name type="common">Joro spider</name>
    <name type="synonym">Nephila clavata</name>
    <dbReference type="NCBI Taxonomy" id="2740835"/>
    <lineage>
        <taxon>Eukaryota</taxon>
        <taxon>Metazoa</taxon>
        <taxon>Ecdysozoa</taxon>
        <taxon>Arthropoda</taxon>
        <taxon>Chelicerata</taxon>
        <taxon>Arachnida</taxon>
        <taxon>Araneae</taxon>
        <taxon>Araneomorphae</taxon>
        <taxon>Entelegynae</taxon>
        <taxon>Araneoidea</taxon>
        <taxon>Nephilidae</taxon>
        <taxon>Trichonephila</taxon>
    </lineage>
</organism>
<sequence length="25" mass="2939">MELEYCDIVADIERRLSALENLSKK</sequence>
<name>A0A8X6LB35_TRICU</name>
<keyword evidence="2" id="KW-1185">Reference proteome</keyword>
<evidence type="ECO:0000313" key="2">
    <source>
        <dbReference type="Proteomes" id="UP000887116"/>
    </source>
</evidence>
<dbReference type="AlphaFoldDB" id="A0A8X6LB35"/>
<comment type="caution">
    <text evidence="1">The sequence shown here is derived from an EMBL/GenBank/DDBJ whole genome shotgun (WGS) entry which is preliminary data.</text>
</comment>